<evidence type="ECO:0000256" key="19">
    <source>
        <dbReference type="ARBA" id="ARBA00062909"/>
    </source>
</evidence>
<dbReference type="EMBL" id="JASFZW010000009">
    <property type="protein sequence ID" value="KAK2076714.1"/>
    <property type="molecule type" value="Genomic_DNA"/>
</dbReference>
<comment type="catalytic activity">
    <reaction evidence="16">
        <text>a 1,N(2)-etheno-2'-deoxyguanosine in double-stranded DNA + 2-oxoglutarate + O2 + H2O = a 2'-deoxyguanosine in double-stranded DNA + glyoxal + succinate + CO2</text>
        <dbReference type="Rhea" id="RHEA:70487"/>
        <dbReference type="Rhea" id="RHEA-COMP:17910"/>
        <dbReference type="Rhea" id="RHEA-COMP:17912"/>
        <dbReference type="ChEBI" id="CHEBI:15377"/>
        <dbReference type="ChEBI" id="CHEBI:15379"/>
        <dbReference type="ChEBI" id="CHEBI:16526"/>
        <dbReference type="ChEBI" id="CHEBI:16810"/>
        <dbReference type="ChEBI" id="CHEBI:30031"/>
        <dbReference type="ChEBI" id="CHEBI:34779"/>
        <dbReference type="ChEBI" id="CHEBI:85445"/>
        <dbReference type="ChEBI" id="CHEBI:189586"/>
    </reaction>
    <physiologicalReaction direction="left-to-right" evidence="16">
        <dbReference type="Rhea" id="RHEA:70488"/>
    </physiologicalReaction>
</comment>
<dbReference type="GO" id="GO:0005739">
    <property type="term" value="C:mitochondrion"/>
    <property type="evidence" value="ECO:0007669"/>
    <property type="project" value="TreeGrafter"/>
</dbReference>
<evidence type="ECO:0000256" key="16">
    <source>
        <dbReference type="ARBA" id="ARBA00051755"/>
    </source>
</evidence>
<evidence type="ECO:0000313" key="24">
    <source>
        <dbReference type="EMBL" id="KAK2076714.1"/>
    </source>
</evidence>
<evidence type="ECO:0000259" key="23">
    <source>
        <dbReference type="PROSITE" id="PS51471"/>
    </source>
</evidence>
<comment type="catalytic activity">
    <reaction evidence="13">
        <text>a 1,N(6)-etheno-2'-deoxyadenosine in single-stranded DNA + 2-oxoglutarate + O2 + H2O = a 2'-deoxyadenosine in single-stranded DNA + glyoxal + succinate + CO2</text>
        <dbReference type="Rhea" id="RHEA:70459"/>
        <dbReference type="Rhea" id="RHEA-COMP:17896"/>
        <dbReference type="Rhea" id="RHEA-COMP:17904"/>
        <dbReference type="ChEBI" id="CHEBI:15377"/>
        <dbReference type="ChEBI" id="CHEBI:15379"/>
        <dbReference type="ChEBI" id="CHEBI:16526"/>
        <dbReference type="ChEBI" id="CHEBI:16810"/>
        <dbReference type="ChEBI" id="CHEBI:30031"/>
        <dbReference type="ChEBI" id="CHEBI:34779"/>
        <dbReference type="ChEBI" id="CHEBI:90615"/>
        <dbReference type="ChEBI" id="CHEBI:189583"/>
    </reaction>
    <physiologicalReaction direction="left-to-right" evidence="13">
        <dbReference type="Rhea" id="RHEA:70460"/>
    </physiologicalReaction>
</comment>
<sequence length="181" mass="20865">MTAEAATLTQRLLEEVSWDQKEIMILGKRVLQPRLVAYEADAPELYYTYSRQQLRPETWHPVVAEIKAKVEQLTSQTYNSCLLNLYRNGRDTMAWHSDNEPLYGSEPVIASVSFGASRDFILRHNEERERRLSFPLGGGSVLVMGGRTQDFWVHCVPKRARCIEPRINLTFRKIVKAEDPV</sequence>
<dbReference type="Gene3D" id="2.60.120.590">
    <property type="entry name" value="Alpha-ketoglutarate-dependent dioxygenase AlkB-like"/>
    <property type="match status" value="1"/>
</dbReference>
<organism evidence="24 25">
    <name type="scientific">Prototheca wickerhamii</name>
    <dbReference type="NCBI Taxonomy" id="3111"/>
    <lineage>
        <taxon>Eukaryota</taxon>
        <taxon>Viridiplantae</taxon>
        <taxon>Chlorophyta</taxon>
        <taxon>core chlorophytes</taxon>
        <taxon>Trebouxiophyceae</taxon>
        <taxon>Chlorellales</taxon>
        <taxon>Chlorellaceae</taxon>
        <taxon>Prototheca</taxon>
    </lineage>
</organism>
<keyword evidence="12" id="KW-0539">Nucleus</keyword>
<comment type="catalytic activity">
    <reaction evidence="14">
        <text>an N(3)-methyl-2'-deoxycytidine in double-stranded DNA + 2-oxoglutarate + O2 = a 2'-deoxycytidine in double-stranded DNA + formaldehyde + succinate + CO2 + H(+)</text>
        <dbReference type="Rhea" id="RHEA:70439"/>
        <dbReference type="Rhea" id="RHEA-COMP:14237"/>
        <dbReference type="Rhea" id="RHEA-COMP:17070"/>
        <dbReference type="ChEBI" id="CHEBI:15378"/>
        <dbReference type="ChEBI" id="CHEBI:15379"/>
        <dbReference type="ChEBI" id="CHEBI:16526"/>
        <dbReference type="ChEBI" id="CHEBI:16810"/>
        <dbReference type="ChEBI" id="CHEBI:16842"/>
        <dbReference type="ChEBI" id="CHEBI:30031"/>
        <dbReference type="ChEBI" id="CHEBI:85452"/>
        <dbReference type="ChEBI" id="CHEBI:139075"/>
    </reaction>
    <physiologicalReaction direction="left-to-right" evidence="14">
        <dbReference type="Rhea" id="RHEA:70440"/>
    </physiologicalReaction>
</comment>
<dbReference type="FunFam" id="2.60.120.590:FF:000004">
    <property type="entry name" value="DNA oxidative demethylase ALKBH2"/>
    <property type="match status" value="1"/>
</dbReference>
<evidence type="ECO:0000256" key="5">
    <source>
        <dbReference type="ARBA" id="ARBA00022723"/>
    </source>
</evidence>
<evidence type="ECO:0000256" key="21">
    <source>
        <dbReference type="ARBA" id="ARBA00077989"/>
    </source>
</evidence>
<evidence type="ECO:0000256" key="3">
    <source>
        <dbReference type="ARBA" id="ARBA00004642"/>
    </source>
</evidence>
<protein>
    <recommendedName>
        <fullName evidence="20">DNA oxidative demethylase ALKBH2</fullName>
    </recommendedName>
    <alternativeName>
        <fullName evidence="21">Alkylated DNA repair protein alkB homolog 2</fullName>
    </alternativeName>
    <alternativeName>
        <fullName evidence="22">Alpha-ketoglutarate-dependent dioxygenase alkB homolog 2</fullName>
    </alternativeName>
</protein>
<comment type="caution">
    <text evidence="24">The sequence shown here is derived from an EMBL/GenBank/DDBJ whole genome shotgun (WGS) entry which is preliminary data.</text>
</comment>
<evidence type="ECO:0000256" key="12">
    <source>
        <dbReference type="ARBA" id="ARBA00023242"/>
    </source>
</evidence>
<evidence type="ECO:0000313" key="25">
    <source>
        <dbReference type="Proteomes" id="UP001255856"/>
    </source>
</evidence>
<dbReference type="InterPro" id="IPR005123">
    <property type="entry name" value="Oxoglu/Fe-dep_dioxygenase_dom"/>
</dbReference>
<proteinExistence type="inferred from homology"/>
<evidence type="ECO:0000256" key="20">
    <source>
        <dbReference type="ARBA" id="ARBA00072134"/>
    </source>
</evidence>
<evidence type="ECO:0000256" key="18">
    <source>
        <dbReference type="ARBA" id="ARBA00052800"/>
    </source>
</evidence>
<evidence type="ECO:0000256" key="10">
    <source>
        <dbReference type="ARBA" id="ARBA00023004"/>
    </source>
</evidence>
<keyword evidence="25" id="KW-1185">Reference proteome</keyword>
<comment type="catalytic activity">
    <reaction evidence="15">
        <text>a 3,N(4)-etheno-2'-deoxycytidine in double-stranded DNA + 2-oxoglutarate + O2 + H2O = a 2'-deoxycytidine in double-stranded DNA + glyoxal + succinate + CO2</text>
        <dbReference type="Rhea" id="RHEA:70467"/>
        <dbReference type="Rhea" id="RHEA-COMP:17070"/>
        <dbReference type="Rhea" id="RHEA-COMP:17905"/>
        <dbReference type="ChEBI" id="CHEBI:15377"/>
        <dbReference type="ChEBI" id="CHEBI:15379"/>
        <dbReference type="ChEBI" id="CHEBI:16526"/>
        <dbReference type="ChEBI" id="CHEBI:16810"/>
        <dbReference type="ChEBI" id="CHEBI:30031"/>
        <dbReference type="ChEBI" id="CHEBI:34779"/>
        <dbReference type="ChEBI" id="CHEBI:85452"/>
        <dbReference type="ChEBI" id="CHEBI:189585"/>
    </reaction>
    <physiologicalReaction direction="left-to-right" evidence="15">
        <dbReference type="Rhea" id="RHEA:70468"/>
    </physiologicalReaction>
</comment>
<comment type="catalytic activity">
    <reaction evidence="18">
        <text>an N(1)-methyl-2'-deoxyadenosine in double-stranded DNA + 2-oxoglutarate + O2 = a 2'-deoxyadenosine in double-stranded DNA + formaldehyde + succinate + CO2 + H(+)</text>
        <dbReference type="Rhea" id="RHEA:70443"/>
        <dbReference type="Rhea" id="RHEA-COMP:14236"/>
        <dbReference type="Rhea" id="RHEA-COMP:17897"/>
        <dbReference type="ChEBI" id="CHEBI:15378"/>
        <dbReference type="ChEBI" id="CHEBI:15379"/>
        <dbReference type="ChEBI" id="CHEBI:16526"/>
        <dbReference type="ChEBI" id="CHEBI:16810"/>
        <dbReference type="ChEBI" id="CHEBI:16842"/>
        <dbReference type="ChEBI" id="CHEBI:30031"/>
        <dbReference type="ChEBI" id="CHEBI:90615"/>
        <dbReference type="ChEBI" id="CHEBI:139096"/>
    </reaction>
    <physiologicalReaction direction="left-to-right" evidence="18">
        <dbReference type="Rhea" id="RHEA:70444"/>
    </physiologicalReaction>
</comment>
<evidence type="ECO:0000256" key="8">
    <source>
        <dbReference type="ARBA" id="ARBA00022964"/>
    </source>
</evidence>
<evidence type="ECO:0000256" key="7">
    <source>
        <dbReference type="ARBA" id="ARBA00022842"/>
    </source>
</evidence>
<keyword evidence="9" id="KW-0560">Oxidoreductase</keyword>
<evidence type="ECO:0000256" key="13">
    <source>
        <dbReference type="ARBA" id="ARBA00051189"/>
    </source>
</evidence>
<evidence type="ECO:0000256" key="22">
    <source>
        <dbReference type="ARBA" id="ARBA00081727"/>
    </source>
</evidence>
<dbReference type="PANTHER" id="PTHR31212:SF4">
    <property type="entry name" value="ALPHA-KETOGLUTARATE-DEPENDENT DIOXYGENASE ALKB HOMOLOG 3"/>
    <property type="match status" value="1"/>
</dbReference>
<dbReference type="GO" id="GO:0051213">
    <property type="term" value="F:dioxygenase activity"/>
    <property type="evidence" value="ECO:0007669"/>
    <property type="project" value="UniProtKB-KW"/>
</dbReference>
<dbReference type="Pfam" id="PF13532">
    <property type="entry name" value="2OG-FeII_Oxy_2"/>
    <property type="match status" value="1"/>
</dbReference>
<dbReference type="GO" id="GO:0006307">
    <property type="term" value="P:DNA alkylation repair"/>
    <property type="evidence" value="ECO:0007669"/>
    <property type="project" value="InterPro"/>
</dbReference>
<accession>A0AAD9IEB6</accession>
<dbReference type="InterPro" id="IPR027450">
    <property type="entry name" value="AlkB-like"/>
</dbReference>
<dbReference type="PANTHER" id="PTHR31212">
    <property type="entry name" value="ALPHA-KETOGLUTARATE-DEPENDENT DIOXYGENASE ALKB HOMOLOG 3"/>
    <property type="match status" value="1"/>
</dbReference>
<dbReference type="InterPro" id="IPR032854">
    <property type="entry name" value="ALKBH3"/>
</dbReference>
<keyword evidence="8" id="KW-0223">Dioxygenase</keyword>
<dbReference type="GO" id="GO:0051747">
    <property type="term" value="F:cytosine C-5 DNA demethylase activity"/>
    <property type="evidence" value="ECO:0007669"/>
    <property type="project" value="UniProtKB-ARBA"/>
</dbReference>
<dbReference type="GO" id="GO:0005654">
    <property type="term" value="C:nucleoplasm"/>
    <property type="evidence" value="ECO:0007669"/>
    <property type="project" value="UniProtKB-SubCell"/>
</dbReference>
<evidence type="ECO:0000256" key="6">
    <source>
        <dbReference type="ARBA" id="ARBA00022763"/>
    </source>
</evidence>
<name>A0AAD9IEB6_PROWI</name>
<evidence type="ECO:0000256" key="2">
    <source>
        <dbReference type="ARBA" id="ARBA00004604"/>
    </source>
</evidence>
<keyword evidence="11" id="KW-0234">DNA repair</keyword>
<keyword evidence="10" id="KW-0408">Iron</keyword>
<keyword evidence="7" id="KW-0460">Magnesium</keyword>
<dbReference type="Proteomes" id="UP001255856">
    <property type="component" value="Unassembled WGS sequence"/>
</dbReference>
<evidence type="ECO:0000256" key="17">
    <source>
        <dbReference type="ARBA" id="ARBA00052627"/>
    </source>
</evidence>
<evidence type="ECO:0000256" key="9">
    <source>
        <dbReference type="ARBA" id="ARBA00023002"/>
    </source>
</evidence>
<evidence type="ECO:0000256" key="14">
    <source>
        <dbReference type="ARBA" id="ARBA00051376"/>
    </source>
</evidence>
<dbReference type="GO" id="GO:0016705">
    <property type="term" value="F:oxidoreductase activity, acting on paired donors, with incorporation or reduction of molecular oxygen"/>
    <property type="evidence" value="ECO:0007669"/>
    <property type="project" value="UniProtKB-ARBA"/>
</dbReference>
<feature type="domain" description="Fe2OG dioxygenase" evidence="23">
    <location>
        <begin position="77"/>
        <end position="175"/>
    </location>
</feature>
<dbReference type="PROSITE" id="PS51471">
    <property type="entry name" value="FE2OG_OXY"/>
    <property type="match status" value="1"/>
</dbReference>
<comment type="similarity">
    <text evidence="4">Belongs to the alkB family.</text>
</comment>
<evidence type="ECO:0000256" key="15">
    <source>
        <dbReference type="ARBA" id="ARBA00051434"/>
    </source>
</evidence>
<comment type="cofactor">
    <cofactor evidence="1">
        <name>Fe(2+)</name>
        <dbReference type="ChEBI" id="CHEBI:29033"/>
    </cofactor>
</comment>
<dbReference type="GO" id="GO:0005730">
    <property type="term" value="C:nucleolus"/>
    <property type="evidence" value="ECO:0007669"/>
    <property type="project" value="UniProtKB-SubCell"/>
</dbReference>
<evidence type="ECO:0000256" key="4">
    <source>
        <dbReference type="ARBA" id="ARBA00007879"/>
    </source>
</evidence>
<reference evidence="24" key="1">
    <citation type="submission" date="2021-01" db="EMBL/GenBank/DDBJ databases">
        <authorList>
            <person name="Eckstrom K.M.E."/>
        </authorList>
    </citation>
    <scope>NUCLEOTIDE SEQUENCE</scope>
    <source>
        <strain evidence="24">UVCC 0001</strain>
    </source>
</reference>
<gene>
    <name evidence="24" type="ORF">QBZ16_005474</name>
</gene>
<dbReference type="AlphaFoldDB" id="A0AAD9IEB6"/>
<comment type="catalytic activity">
    <reaction evidence="17">
        <text>a 1,N(6)-etheno-2'-deoxyadenosine in double-stranded DNA + 2-oxoglutarate + O2 + H2O = a 2'-deoxyadenosine in double-stranded DNA + glyoxal + succinate + CO2</text>
        <dbReference type="Rhea" id="RHEA:70463"/>
        <dbReference type="Rhea" id="RHEA-COMP:17897"/>
        <dbReference type="Rhea" id="RHEA-COMP:17903"/>
        <dbReference type="ChEBI" id="CHEBI:15377"/>
        <dbReference type="ChEBI" id="CHEBI:15379"/>
        <dbReference type="ChEBI" id="CHEBI:16526"/>
        <dbReference type="ChEBI" id="CHEBI:16810"/>
        <dbReference type="ChEBI" id="CHEBI:30031"/>
        <dbReference type="ChEBI" id="CHEBI:34779"/>
        <dbReference type="ChEBI" id="CHEBI:90615"/>
        <dbReference type="ChEBI" id="CHEBI:189583"/>
    </reaction>
    <physiologicalReaction direction="left-to-right" evidence="17">
        <dbReference type="Rhea" id="RHEA:70464"/>
    </physiologicalReaction>
</comment>
<keyword evidence="6" id="KW-0227">DNA damage</keyword>
<comment type="subcellular location">
    <subcellularLocation>
        <location evidence="2">Nucleus</location>
        <location evidence="2">Nucleolus</location>
    </subcellularLocation>
    <subcellularLocation>
        <location evidence="3">Nucleus</location>
        <location evidence="3">Nucleoplasm</location>
    </subcellularLocation>
</comment>
<comment type="subunit">
    <text evidence="19">Interacts with PCNA homotrimer; this interaction is enhanced during the S-phase of the cell cycle. Interacts with nucleolar proteins NCL, UBTF and NPM1. Interacts with XRCC5-XRCC6 heterodimer.</text>
</comment>
<dbReference type="InterPro" id="IPR037151">
    <property type="entry name" value="AlkB-like_sf"/>
</dbReference>
<dbReference type="GO" id="GO:0046872">
    <property type="term" value="F:metal ion binding"/>
    <property type="evidence" value="ECO:0007669"/>
    <property type="project" value="UniProtKB-KW"/>
</dbReference>
<dbReference type="SUPFAM" id="SSF51197">
    <property type="entry name" value="Clavaminate synthase-like"/>
    <property type="match status" value="1"/>
</dbReference>
<evidence type="ECO:0000256" key="1">
    <source>
        <dbReference type="ARBA" id="ARBA00001954"/>
    </source>
</evidence>
<keyword evidence="5" id="KW-0479">Metal-binding</keyword>
<evidence type="ECO:0000256" key="11">
    <source>
        <dbReference type="ARBA" id="ARBA00023204"/>
    </source>
</evidence>